<keyword evidence="10" id="KW-1185">Reference proteome</keyword>
<evidence type="ECO:0000313" key="10">
    <source>
        <dbReference type="Proteomes" id="UP000659654"/>
    </source>
</evidence>
<dbReference type="PANTHER" id="PTHR21229:SF2">
    <property type="entry name" value="RE59932P"/>
    <property type="match status" value="1"/>
</dbReference>
<dbReference type="Proteomes" id="UP000582659">
    <property type="component" value="Unassembled WGS sequence"/>
</dbReference>
<feature type="transmembrane region" description="Helical" evidence="7">
    <location>
        <begin position="359"/>
        <end position="377"/>
    </location>
</feature>
<dbReference type="OrthoDB" id="29657at2759"/>
<comment type="subcellular location">
    <subcellularLocation>
        <location evidence="1">Membrane</location>
        <topology evidence="1">Multi-pass membrane protein</topology>
    </subcellularLocation>
</comment>
<feature type="transmembrane region" description="Helical" evidence="7">
    <location>
        <begin position="267"/>
        <end position="287"/>
    </location>
</feature>
<reference evidence="9" key="1">
    <citation type="submission" date="2020-09" db="EMBL/GenBank/DDBJ databases">
        <authorList>
            <person name="Kikuchi T."/>
        </authorList>
    </citation>
    <scope>NUCLEOTIDE SEQUENCE</scope>
    <source>
        <strain evidence="9">Ka4C1</strain>
    </source>
</reference>
<keyword evidence="4 7" id="KW-1133">Transmembrane helix</keyword>
<dbReference type="Proteomes" id="UP000659654">
    <property type="component" value="Unassembled WGS sequence"/>
</dbReference>
<feature type="transmembrane region" description="Helical" evidence="7">
    <location>
        <begin position="299"/>
        <end position="322"/>
    </location>
</feature>
<keyword evidence="5 7" id="KW-0472">Membrane</keyword>
<feature type="transmembrane region" description="Helical" evidence="7">
    <location>
        <begin position="467"/>
        <end position="488"/>
    </location>
</feature>
<evidence type="ECO:0000256" key="4">
    <source>
        <dbReference type="ARBA" id="ARBA00022989"/>
    </source>
</evidence>
<feature type="transmembrane region" description="Helical" evidence="7">
    <location>
        <begin position="334"/>
        <end position="354"/>
    </location>
</feature>
<evidence type="ECO:0000256" key="6">
    <source>
        <dbReference type="SAM" id="MobiDB-lite"/>
    </source>
</evidence>
<evidence type="ECO:0000256" key="2">
    <source>
        <dbReference type="ARBA" id="ARBA00022692"/>
    </source>
</evidence>
<evidence type="ECO:0000256" key="5">
    <source>
        <dbReference type="ARBA" id="ARBA00023136"/>
    </source>
</evidence>
<evidence type="ECO:0000313" key="9">
    <source>
        <dbReference type="EMBL" id="CAD5234547.1"/>
    </source>
</evidence>
<evidence type="ECO:0000256" key="3">
    <source>
        <dbReference type="ARBA" id="ARBA00022729"/>
    </source>
</evidence>
<proteinExistence type="predicted"/>
<dbReference type="Pfam" id="PF06814">
    <property type="entry name" value="GOST_TM"/>
    <property type="match status" value="1"/>
</dbReference>
<dbReference type="EMBL" id="CAJFDI010000006">
    <property type="protein sequence ID" value="CAD5234547.1"/>
    <property type="molecule type" value="Genomic_DNA"/>
</dbReference>
<dbReference type="GO" id="GO:0005794">
    <property type="term" value="C:Golgi apparatus"/>
    <property type="evidence" value="ECO:0007669"/>
    <property type="project" value="TreeGrafter"/>
</dbReference>
<feature type="transmembrane region" description="Helical" evidence="7">
    <location>
        <begin position="389"/>
        <end position="413"/>
    </location>
</feature>
<accession>A0A811M1J2</accession>
<dbReference type="InterPro" id="IPR053937">
    <property type="entry name" value="GOST_TM"/>
</dbReference>
<gene>
    <name evidence="9" type="ORF">BXYJ_LOCUS14638</name>
</gene>
<dbReference type="AlphaFoldDB" id="A0A811M1J2"/>
<protein>
    <submittedName>
        <fullName evidence="9">(pine wood nematode) hypothetical protein</fullName>
    </submittedName>
</protein>
<feature type="transmembrane region" description="Helical" evidence="7">
    <location>
        <begin position="434"/>
        <end position="455"/>
    </location>
</feature>
<dbReference type="PANTHER" id="PTHR21229">
    <property type="entry name" value="LUNG SEVEN TRANSMEMBRANE RECEPTOR"/>
    <property type="match status" value="1"/>
</dbReference>
<evidence type="ECO:0000256" key="7">
    <source>
        <dbReference type="SAM" id="Phobius"/>
    </source>
</evidence>
<keyword evidence="2 7" id="KW-0812">Transmembrane</keyword>
<name>A0A811M1J2_BURXY</name>
<dbReference type="EMBL" id="CAJFCV020000006">
    <property type="protein sequence ID" value="CAG9130384.1"/>
    <property type="molecule type" value="Genomic_DNA"/>
</dbReference>
<evidence type="ECO:0000259" key="8">
    <source>
        <dbReference type="Pfam" id="PF06814"/>
    </source>
</evidence>
<evidence type="ECO:0000256" key="1">
    <source>
        <dbReference type="ARBA" id="ARBA00004141"/>
    </source>
</evidence>
<organism evidence="9 10">
    <name type="scientific">Bursaphelenchus xylophilus</name>
    <name type="common">Pinewood nematode worm</name>
    <name type="synonym">Aphelenchoides xylophilus</name>
    <dbReference type="NCBI Taxonomy" id="6326"/>
    <lineage>
        <taxon>Eukaryota</taxon>
        <taxon>Metazoa</taxon>
        <taxon>Ecdysozoa</taxon>
        <taxon>Nematoda</taxon>
        <taxon>Chromadorea</taxon>
        <taxon>Rhabditida</taxon>
        <taxon>Tylenchina</taxon>
        <taxon>Tylenchomorpha</taxon>
        <taxon>Aphelenchoidea</taxon>
        <taxon>Aphelenchoididae</taxon>
        <taxon>Bursaphelenchus</taxon>
    </lineage>
</organism>
<sequence length="544" mass="61945">MAPVRFSASSRRSTHRKSAQKQSLPRQDTEDALTTCVTAKYHDISFKNEARKNILLTRFGFNENGTLFVALRNFTVPDAVISNDENTKADRFGIVGFTITKGSQIAESTRQNPHLCQLNQKDQQLDAIFLIFDFETSALSIIKSGTLKGMDICPTVADCFFEPNNRTVPEPETVGFFDKIIWGKKAPRGEALKDFIPLNHVNGHYSTQFALRFDKENAGLYHFIYHNCFSYRHHGFSDKVAVEYSMFIEEKNLGSHLSAGDIPKPKFYLMISFVSALFSILWINVLCKAEADTVYRIHHLMSALVVLKTMSVFCHGMNFYFVSLYGHQREAWAILFYITHLLKGALLFGTLILIGTGNLFIVVLPLQVIDNIAMVILNESEVAEQRYVFWFELFTLLDLVCCAAVLFPILWSINHLRHGATTDGKASFNLQRLIIFRRFYVIVISYIYVTRLGAFFLEQDLPFNEKWVAEAVTETVTLVFFFVVGNTFKPVKRNPYLKLSQQDEGDEEDGMARVTVKDELNADGSFEEISEDEAVTDFRRVGLS</sequence>
<comment type="caution">
    <text evidence="9">The sequence shown here is derived from an EMBL/GenBank/DDBJ whole genome shotgun (WGS) entry which is preliminary data.</text>
</comment>
<feature type="region of interest" description="Disordered" evidence="6">
    <location>
        <begin position="1"/>
        <end position="29"/>
    </location>
</feature>
<feature type="domain" description="GOST seven transmembrane" evidence="8">
    <location>
        <begin position="263"/>
        <end position="494"/>
    </location>
</feature>
<dbReference type="InterPro" id="IPR009637">
    <property type="entry name" value="GPR107/GPR108-like"/>
</dbReference>
<keyword evidence="3" id="KW-0732">Signal</keyword>
<dbReference type="GO" id="GO:0016020">
    <property type="term" value="C:membrane"/>
    <property type="evidence" value="ECO:0007669"/>
    <property type="project" value="UniProtKB-SubCell"/>
</dbReference>